<comment type="caution">
    <text evidence="1">The sequence shown here is derived from an EMBL/GenBank/DDBJ whole genome shotgun (WGS) entry which is preliminary data.</text>
</comment>
<gene>
    <name evidence="1" type="ORF">PL2TA16_01105</name>
</gene>
<evidence type="ECO:0008006" key="3">
    <source>
        <dbReference type="Google" id="ProtNLM"/>
    </source>
</evidence>
<organism evidence="1 2">
    <name type="scientific">Pseudoalteromonas luteoviolacea (strain 2ta16)</name>
    <dbReference type="NCBI Taxonomy" id="1353533"/>
    <lineage>
        <taxon>Bacteria</taxon>
        <taxon>Pseudomonadati</taxon>
        <taxon>Pseudomonadota</taxon>
        <taxon>Gammaproteobacteria</taxon>
        <taxon>Alteromonadales</taxon>
        <taxon>Pseudoalteromonadaceae</taxon>
        <taxon>Pseudoalteromonas</taxon>
    </lineage>
</organism>
<dbReference type="Proteomes" id="UP000017820">
    <property type="component" value="Unassembled WGS sequence"/>
</dbReference>
<dbReference type="AlphaFoldDB" id="V4HMU9"/>
<name>V4HMU9_PSEL2</name>
<evidence type="ECO:0000313" key="2">
    <source>
        <dbReference type="Proteomes" id="UP000017820"/>
    </source>
</evidence>
<reference evidence="1 2" key="1">
    <citation type="submission" date="2013-07" db="EMBL/GenBank/DDBJ databases">
        <title>Draft genome sequence of Pseudoalteromonas luteoviolacea 2ta16.</title>
        <authorList>
            <person name="Allen E.E."/>
            <person name="Azam F."/>
            <person name="Podell S."/>
        </authorList>
    </citation>
    <scope>NUCLEOTIDE SEQUENCE [LARGE SCALE GENOMIC DNA]</scope>
    <source>
        <strain evidence="1 2">2ta16</strain>
    </source>
</reference>
<dbReference type="PATRIC" id="fig|1353533.3.peg.4526"/>
<dbReference type="EMBL" id="AUSV01000128">
    <property type="protein sequence ID" value="ESP91098.1"/>
    <property type="molecule type" value="Genomic_DNA"/>
</dbReference>
<proteinExistence type="predicted"/>
<dbReference type="PROSITE" id="PS51257">
    <property type="entry name" value="PROKAR_LIPOPROTEIN"/>
    <property type="match status" value="1"/>
</dbReference>
<sequence length="307" mass="33742">MMRGLIPKNATLMKKALLISSVIAILQGCSGMKYVPMTQETRNAAQQTSTYNLVLQDEVRPAVNLSNASGALGGGLIAAAIDSSINDDRAMGAFSVAAPLLNDTLDLNFRKLIVEEFNPVLISEFNASDTKETAESKYLNDKEIKAQIASLKEGEAALYLFTHYQFFDNFKVVLFETTATLYTAGKAKVSKPAYRNSFTFISDPIGTGNLDSIRLWKDNNSQLYRATVNNALSEIRKMLEADIKVANQEACITGTRYTRYNVLGDYKSRGVITAQEGNRVQIRDNDGSLINLHNELLGKKLSKGCKA</sequence>
<accession>V4HMU9</accession>
<protein>
    <recommendedName>
        <fullName evidence="3">Lipoprotein</fullName>
    </recommendedName>
</protein>
<evidence type="ECO:0000313" key="1">
    <source>
        <dbReference type="EMBL" id="ESP91098.1"/>
    </source>
</evidence>